<keyword evidence="1" id="KW-0732">Signal</keyword>
<sequence>MSAAGVTRTQMGAGVVAALTIGLLAGAGEAHAGVNDCDVRWNALGASAVCHDTGAPQGREYVLIVECWGLHGVPNRFPLYTVGPYTQSSRWFVPTGQASGNCSTSWGAPSFNAGVVTGAHVEIYRQ</sequence>
<feature type="chain" id="PRO_5046827177" description="Secreted protein" evidence="1">
    <location>
        <begin position="33"/>
        <end position="126"/>
    </location>
</feature>
<dbReference type="EMBL" id="JAZDUF010000008">
    <property type="protein sequence ID" value="MEE3853129.1"/>
    <property type="molecule type" value="Genomic_DNA"/>
</dbReference>
<evidence type="ECO:0000313" key="3">
    <source>
        <dbReference type="Proteomes" id="UP001347146"/>
    </source>
</evidence>
<organism evidence="2 3">
    <name type="scientific">Gordonia sesuvii</name>
    <dbReference type="NCBI Taxonomy" id="3116777"/>
    <lineage>
        <taxon>Bacteria</taxon>
        <taxon>Bacillati</taxon>
        <taxon>Actinomycetota</taxon>
        <taxon>Actinomycetes</taxon>
        <taxon>Mycobacteriales</taxon>
        <taxon>Gordoniaceae</taxon>
        <taxon>Gordonia</taxon>
    </lineage>
</organism>
<feature type="signal peptide" evidence="1">
    <location>
        <begin position="1"/>
        <end position="32"/>
    </location>
</feature>
<proteinExistence type="predicted"/>
<comment type="caution">
    <text evidence="2">The sequence shown here is derived from an EMBL/GenBank/DDBJ whole genome shotgun (WGS) entry which is preliminary data.</text>
</comment>
<evidence type="ECO:0000256" key="1">
    <source>
        <dbReference type="SAM" id="SignalP"/>
    </source>
</evidence>
<dbReference type="Proteomes" id="UP001347146">
    <property type="component" value="Unassembled WGS sequence"/>
</dbReference>
<name>A0ABU7MJ59_9ACTN</name>
<evidence type="ECO:0008006" key="4">
    <source>
        <dbReference type="Google" id="ProtNLM"/>
    </source>
</evidence>
<gene>
    <name evidence="2" type="ORF">VZC37_22520</name>
</gene>
<reference evidence="2 3" key="1">
    <citation type="submission" date="2024-01" db="EMBL/GenBank/DDBJ databases">
        <title>Draft genome sequence of Gordonia sp. LSe1-13.</title>
        <authorList>
            <person name="Suphannarot A."/>
            <person name="Mingma R."/>
        </authorList>
    </citation>
    <scope>NUCLEOTIDE SEQUENCE [LARGE SCALE GENOMIC DNA]</scope>
    <source>
        <strain evidence="2 3">LSe1-13</strain>
    </source>
</reference>
<evidence type="ECO:0000313" key="2">
    <source>
        <dbReference type="EMBL" id="MEE3853129.1"/>
    </source>
</evidence>
<accession>A0ABU7MJ59</accession>
<protein>
    <recommendedName>
        <fullName evidence="4">Secreted protein</fullName>
    </recommendedName>
</protein>
<keyword evidence="3" id="KW-1185">Reference proteome</keyword>
<dbReference type="RefSeq" id="WP_330435981.1">
    <property type="nucleotide sequence ID" value="NZ_JAZDUF010000008.1"/>
</dbReference>